<accession>A0A251X6U3</accession>
<evidence type="ECO:0000259" key="7">
    <source>
        <dbReference type="Pfam" id="PF01555"/>
    </source>
</evidence>
<dbReference type="PRINTS" id="PR00506">
    <property type="entry name" value="D21N6MTFRASE"/>
</dbReference>
<evidence type="ECO:0000256" key="2">
    <source>
        <dbReference type="ARBA" id="ARBA00011900"/>
    </source>
</evidence>
<reference evidence="8 9" key="1">
    <citation type="submission" date="2016-12" db="EMBL/GenBank/DDBJ databases">
        <title>Thioflexothrix psekupsii D3 genome sequencing and assembly.</title>
        <authorList>
            <person name="Fomenkov A."/>
            <person name="Vincze T."/>
            <person name="Grabovich M."/>
            <person name="Anton B.P."/>
            <person name="Dubinina G."/>
            <person name="Orlova M."/>
            <person name="Belousova E."/>
            <person name="Roberts R.J."/>
        </authorList>
    </citation>
    <scope>NUCLEOTIDE SEQUENCE [LARGE SCALE GENOMIC DNA]</scope>
    <source>
        <strain evidence="8">D3</strain>
    </source>
</reference>
<name>A0A251X6U3_9GAMM</name>
<comment type="caution">
    <text evidence="8">The sequence shown here is derived from an EMBL/GenBank/DDBJ whole genome shotgun (WGS) entry which is preliminary data.</text>
</comment>
<dbReference type="OrthoDB" id="9816043at2"/>
<dbReference type="GO" id="GO:0009007">
    <property type="term" value="F:site-specific DNA-methyltransferase (adenine-specific) activity"/>
    <property type="evidence" value="ECO:0007669"/>
    <property type="project" value="UniProtKB-EC"/>
</dbReference>
<evidence type="ECO:0000256" key="3">
    <source>
        <dbReference type="ARBA" id="ARBA00022603"/>
    </source>
</evidence>
<keyword evidence="3" id="KW-0489">Methyltransferase</keyword>
<dbReference type="Proteomes" id="UP000194798">
    <property type="component" value="Unassembled WGS sequence"/>
</dbReference>
<protein>
    <recommendedName>
        <fullName evidence="2">site-specific DNA-methyltransferase (adenine-specific)</fullName>
        <ecNumber evidence="2">2.1.1.72</ecNumber>
    </recommendedName>
</protein>
<evidence type="ECO:0000256" key="1">
    <source>
        <dbReference type="ARBA" id="ARBA00006594"/>
    </source>
</evidence>
<dbReference type="PROSITE" id="PS00092">
    <property type="entry name" value="N6_MTASE"/>
    <property type="match status" value="1"/>
</dbReference>
<dbReference type="GO" id="GO:0032259">
    <property type="term" value="P:methylation"/>
    <property type="evidence" value="ECO:0007669"/>
    <property type="project" value="UniProtKB-KW"/>
</dbReference>
<keyword evidence="9" id="KW-1185">Reference proteome</keyword>
<dbReference type="EMBL" id="MSLT01000018">
    <property type="protein sequence ID" value="OUD13317.1"/>
    <property type="molecule type" value="Genomic_DNA"/>
</dbReference>
<dbReference type="InterPro" id="IPR002941">
    <property type="entry name" value="DNA_methylase_N4/N6"/>
</dbReference>
<gene>
    <name evidence="8" type="ORF">TPSD3_11880</name>
</gene>
<organism evidence="8 9">
    <name type="scientific">Thioflexithrix psekupsensis</name>
    <dbReference type="NCBI Taxonomy" id="1570016"/>
    <lineage>
        <taxon>Bacteria</taxon>
        <taxon>Pseudomonadati</taxon>
        <taxon>Pseudomonadota</taxon>
        <taxon>Gammaproteobacteria</taxon>
        <taxon>Thiotrichales</taxon>
        <taxon>Thioflexithrix</taxon>
    </lineage>
</organism>
<feature type="domain" description="DNA methylase N-4/N-6" evidence="7">
    <location>
        <begin position="21"/>
        <end position="144"/>
    </location>
</feature>
<dbReference type="REBASE" id="195483">
    <property type="entry name" value="M.TpsD3ORF11870P"/>
</dbReference>
<dbReference type="GO" id="GO:0003677">
    <property type="term" value="F:DNA binding"/>
    <property type="evidence" value="ECO:0007669"/>
    <property type="project" value="InterPro"/>
</dbReference>
<sequence length="159" mass="18703">MNKLLLGDNLSILQQMESESVDLIYLDPPFFSNRNYELIWGDAGERRSFEDRWSGGVDHYIAWLKERVAQIHRILKPTGSIFLHCDWHANAEIKVLILNRIFGEDNFRGEIIWQRHNAHNDAKKKIAVLTDTIWYYSKSNKCTYNPVYGKHSEAYTKIM</sequence>
<dbReference type="Gene3D" id="3.40.50.150">
    <property type="entry name" value="Vaccinia Virus protein VP39"/>
    <property type="match status" value="1"/>
</dbReference>
<proteinExistence type="inferred from homology"/>
<evidence type="ECO:0000256" key="4">
    <source>
        <dbReference type="ARBA" id="ARBA00022679"/>
    </source>
</evidence>
<comment type="catalytic activity">
    <reaction evidence="6">
        <text>a 2'-deoxyadenosine in DNA + S-adenosyl-L-methionine = an N(6)-methyl-2'-deoxyadenosine in DNA + S-adenosyl-L-homocysteine + H(+)</text>
        <dbReference type="Rhea" id="RHEA:15197"/>
        <dbReference type="Rhea" id="RHEA-COMP:12418"/>
        <dbReference type="Rhea" id="RHEA-COMP:12419"/>
        <dbReference type="ChEBI" id="CHEBI:15378"/>
        <dbReference type="ChEBI" id="CHEBI:57856"/>
        <dbReference type="ChEBI" id="CHEBI:59789"/>
        <dbReference type="ChEBI" id="CHEBI:90615"/>
        <dbReference type="ChEBI" id="CHEBI:90616"/>
        <dbReference type="EC" id="2.1.1.72"/>
    </reaction>
</comment>
<keyword evidence="5" id="KW-0949">S-adenosyl-L-methionine</keyword>
<dbReference type="Pfam" id="PF01555">
    <property type="entry name" value="N6_N4_Mtase"/>
    <property type="match status" value="1"/>
</dbReference>
<dbReference type="EC" id="2.1.1.72" evidence="2"/>
<dbReference type="GO" id="GO:0008170">
    <property type="term" value="F:N-methyltransferase activity"/>
    <property type="evidence" value="ECO:0007669"/>
    <property type="project" value="InterPro"/>
</dbReference>
<evidence type="ECO:0000313" key="8">
    <source>
        <dbReference type="EMBL" id="OUD13317.1"/>
    </source>
</evidence>
<dbReference type="InterPro" id="IPR029063">
    <property type="entry name" value="SAM-dependent_MTases_sf"/>
</dbReference>
<evidence type="ECO:0000313" key="9">
    <source>
        <dbReference type="Proteomes" id="UP000194798"/>
    </source>
</evidence>
<keyword evidence="4" id="KW-0808">Transferase</keyword>
<dbReference type="AlphaFoldDB" id="A0A251X6U3"/>
<dbReference type="InterPro" id="IPR002295">
    <property type="entry name" value="N4/N6-MTase_EcoPI_Mod-like"/>
</dbReference>
<comment type="similarity">
    <text evidence="1">Belongs to the N(4)/N(6)-methyltransferase family.</text>
</comment>
<dbReference type="SUPFAM" id="SSF53335">
    <property type="entry name" value="S-adenosyl-L-methionine-dependent methyltransferases"/>
    <property type="match status" value="1"/>
</dbReference>
<dbReference type="InterPro" id="IPR002052">
    <property type="entry name" value="DNA_methylase_N6_adenine_CS"/>
</dbReference>
<dbReference type="RefSeq" id="WP_086488768.1">
    <property type="nucleotide sequence ID" value="NZ_MSLT01000018.1"/>
</dbReference>
<evidence type="ECO:0000256" key="5">
    <source>
        <dbReference type="ARBA" id="ARBA00022691"/>
    </source>
</evidence>
<evidence type="ECO:0000256" key="6">
    <source>
        <dbReference type="ARBA" id="ARBA00047942"/>
    </source>
</evidence>